<comment type="caution">
    <text evidence="1">The sequence shown here is derived from an EMBL/GenBank/DDBJ whole genome shotgun (WGS) entry which is preliminary data.</text>
</comment>
<accession>A0AAI9IFC8</accession>
<evidence type="ECO:0000313" key="2">
    <source>
        <dbReference type="Proteomes" id="UP000006772"/>
    </source>
</evidence>
<reference evidence="1 2" key="1">
    <citation type="journal article" date="2013" name="Front. Microbiol.">
        <title>The genome of the endophytic bacterium H. frisingense GSF30(T) identifies diverse strategies in the Herbaspirillum genus to interact with plants.</title>
        <authorList>
            <person name="Straub D."/>
            <person name="Rothballer M."/>
            <person name="Hartmann A."/>
            <person name="Ludewig U."/>
        </authorList>
    </citation>
    <scope>NUCLEOTIDE SEQUENCE [LARGE SCALE GENOMIC DNA]</scope>
    <source>
        <strain evidence="1 2">GSF30</strain>
    </source>
</reference>
<sequence length="67" mass="7344">MDVQTHGRPAREKEGRRRLAWRLDLERSLRQAVHFDKLPAAINRFARDAQIGAPAPPGGGEAIAGMG</sequence>
<organism evidence="1 2">
    <name type="scientific">Herbaspirillum frisingense GSF30</name>
    <dbReference type="NCBI Taxonomy" id="864073"/>
    <lineage>
        <taxon>Bacteria</taxon>
        <taxon>Pseudomonadati</taxon>
        <taxon>Pseudomonadota</taxon>
        <taxon>Betaproteobacteria</taxon>
        <taxon>Burkholderiales</taxon>
        <taxon>Oxalobacteraceae</taxon>
        <taxon>Herbaspirillum</taxon>
    </lineage>
</organism>
<name>A0AAI9IFC8_9BURK</name>
<dbReference type="AlphaFoldDB" id="A0AAI9IFC8"/>
<dbReference type="EMBL" id="AEEC02000010">
    <property type="protein sequence ID" value="EOA05071.1"/>
    <property type="molecule type" value="Genomic_DNA"/>
</dbReference>
<protein>
    <submittedName>
        <fullName evidence="1">Uncharacterized protein</fullName>
    </submittedName>
</protein>
<gene>
    <name evidence="1" type="ORF">HFRIS_009320</name>
</gene>
<dbReference type="Proteomes" id="UP000006772">
    <property type="component" value="Unassembled WGS sequence"/>
</dbReference>
<proteinExistence type="predicted"/>
<evidence type="ECO:0000313" key="1">
    <source>
        <dbReference type="EMBL" id="EOA05071.1"/>
    </source>
</evidence>